<organism evidence="2 3">
    <name type="scientific">Clostridium estertheticum</name>
    <dbReference type="NCBI Taxonomy" id="238834"/>
    <lineage>
        <taxon>Bacteria</taxon>
        <taxon>Bacillati</taxon>
        <taxon>Bacillota</taxon>
        <taxon>Clostridia</taxon>
        <taxon>Eubacteriales</taxon>
        <taxon>Clostridiaceae</taxon>
        <taxon>Clostridium</taxon>
    </lineage>
</organism>
<accession>A0A7Y3WSI1</accession>
<dbReference type="InterPro" id="IPR045584">
    <property type="entry name" value="Pilin-like"/>
</dbReference>
<name>A0A7Y3WSI1_9CLOT</name>
<dbReference type="Proteomes" id="UP000531659">
    <property type="component" value="Unassembled WGS sequence"/>
</dbReference>
<keyword evidence="1" id="KW-0812">Transmembrane</keyword>
<sequence length="141" mass="15877">MIKDKRGFTLIELIIVVALLGIVITMGFSVLSFGYKSFNSQTDTTDNQSNVRYAISDITKQIRCADPTKTIVIANGIVNIDEGRVIYKLQGSTLLKNDKQFINGIKEFIPLMVVDKITLKITSQPKRGREFTLTSEIYVRK</sequence>
<comment type="caution">
    <text evidence="2">The sequence shown here is derived from an EMBL/GenBank/DDBJ whole genome shotgun (WGS) entry which is preliminary data.</text>
</comment>
<dbReference type="NCBIfam" id="TIGR02532">
    <property type="entry name" value="IV_pilin_GFxxxE"/>
    <property type="match status" value="1"/>
</dbReference>
<proteinExistence type="predicted"/>
<protein>
    <submittedName>
        <fullName evidence="2">Type II secretion system protein</fullName>
    </submittedName>
</protein>
<dbReference type="RefSeq" id="WP_171296701.1">
    <property type="nucleotide sequence ID" value="NZ_CP087098.1"/>
</dbReference>
<evidence type="ECO:0000313" key="2">
    <source>
        <dbReference type="EMBL" id="NNU75974.1"/>
    </source>
</evidence>
<keyword evidence="1" id="KW-0472">Membrane</keyword>
<evidence type="ECO:0000256" key="1">
    <source>
        <dbReference type="SAM" id="Phobius"/>
    </source>
</evidence>
<dbReference type="Pfam" id="PF07963">
    <property type="entry name" value="N_methyl"/>
    <property type="match status" value="1"/>
</dbReference>
<evidence type="ECO:0000313" key="3">
    <source>
        <dbReference type="Proteomes" id="UP000531659"/>
    </source>
</evidence>
<dbReference type="AlphaFoldDB" id="A0A7Y3WSI1"/>
<keyword evidence="1" id="KW-1133">Transmembrane helix</keyword>
<dbReference type="EMBL" id="JABEYB010000005">
    <property type="protein sequence ID" value="NNU75974.1"/>
    <property type="molecule type" value="Genomic_DNA"/>
</dbReference>
<dbReference type="PROSITE" id="PS00409">
    <property type="entry name" value="PROKAR_NTER_METHYL"/>
    <property type="match status" value="1"/>
</dbReference>
<reference evidence="2 3" key="1">
    <citation type="submission" date="2020-05" db="EMBL/GenBank/DDBJ databases">
        <title>Complete genome of Clostridium estertheticum subspecies estertheticum, isolated from Vacuum packed lamb meat from New Zealand imported to Switzerland.</title>
        <authorList>
            <person name="Wambui J."/>
            <person name="Stevens M.J.A."/>
            <person name="Stephan R."/>
        </authorList>
    </citation>
    <scope>NUCLEOTIDE SEQUENCE [LARGE SCALE GENOMIC DNA]</scope>
    <source>
        <strain evidence="2 3">CEST001</strain>
    </source>
</reference>
<dbReference type="InterPro" id="IPR012902">
    <property type="entry name" value="N_methyl_site"/>
</dbReference>
<feature type="transmembrane region" description="Helical" evidence="1">
    <location>
        <begin position="12"/>
        <end position="35"/>
    </location>
</feature>
<gene>
    <name evidence="2" type="ORF">HLQ16_08540</name>
</gene>
<dbReference type="SUPFAM" id="SSF54523">
    <property type="entry name" value="Pili subunits"/>
    <property type="match status" value="1"/>
</dbReference>